<dbReference type="GO" id="GO:0016020">
    <property type="term" value="C:membrane"/>
    <property type="evidence" value="ECO:0007669"/>
    <property type="project" value="InterPro"/>
</dbReference>
<evidence type="ECO:0000313" key="2">
    <source>
        <dbReference type="Proteomes" id="UP000254400"/>
    </source>
</evidence>
<accession>A0A378Y5E7</accession>
<dbReference type="AlphaFoldDB" id="A0A378Y5E7"/>
<dbReference type="EMBL" id="UGSC01000001">
    <property type="protein sequence ID" value="SUA71577.1"/>
    <property type="molecule type" value="Genomic_DNA"/>
</dbReference>
<name>A0A378Y5E7_PAEPO</name>
<proteinExistence type="predicted"/>
<gene>
    <name evidence="1" type="ORF">NCTC10343_04484</name>
</gene>
<protein>
    <submittedName>
        <fullName evidence="1">Exoprotein ABC transporter permease</fullName>
    </submittedName>
</protein>
<dbReference type="Proteomes" id="UP000254400">
    <property type="component" value="Unassembled WGS sequence"/>
</dbReference>
<organism evidence="1 2">
    <name type="scientific">Paenibacillus polymyxa</name>
    <name type="common">Bacillus polymyxa</name>
    <dbReference type="NCBI Taxonomy" id="1406"/>
    <lineage>
        <taxon>Bacteria</taxon>
        <taxon>Bacillati</taxon>
        <taxon>Bacillota</taxon>
        <taxon>Bacilli</taxon>
        <taxon>Bacillales</taxon>
        <taxon>Paenibacillaceae</taxon>
        <taxon>Paenibacillus</taxon>
    </lineage>
</organism>
<evidence type="ECO:0000313" key="1">
    <source>
        <dbReference type="EMBL" id="SUA71577.1"/>
    </source>
</evidence>
<dbReference type="PIRSF" id="PIRSF037259">
    <property type="entry name" value="EcsB_ABC"/>
    <property type="match status" value="1"/>
</dbReference>
<reference evidence="1 2" key="1">
    <citation type="submission" date="2018-06" db="EMBL/GenBank/DDBJ databases">
        <authorList>
            <consortium name="Pathogen Informatics"/>
            <person name="Doyle S."/>
        </authorList>
    </citation>
    <scope>NUCLEOTIDE SEQUENCE [LARGE SCALE GENOMIC DNA]</scope>
    <source>
        <strain evidence="1 2">NCTC10343</strain>
    </source>
</reference>
<sequence>MSMDLQRLHKERRLAFWGQVLPYLGYVIQSGLAVVFGFALIAFAAWYTSLLMHIPPDLPIRWIMLIVAIPIAHASFRTYLNAADIVFLRPQEYAMPQYFKASRIRGVVYKIFGLLLLSMILWPLYIRSDAAPKPLLLTLLLFVLLKVLFSYGGWQELRMVSVGGSIGYRLLRWVLAVLMVAAWLWQPPLHSLPFIVLVGVVYVLVLRLPVKLLVAWEKLIRTEAMQAARVMRTLGWFVDVPALTQRVTPRRWLSWLGGNIPWNRKGAYRYLLFKTFLRTEPAGIVIRLGILGLLIIYITHASWIGIAVYLFFIFLIGVQITSLRQYHRDSLWLQLYPIPAHSRRASFLDFVVRLTLPAAVVLWLPFLAKGTEDLLSTLLTLVGGVLVVFLLRGTQAKKWRLDGQDEEEV</sequence>
<dbReference type="Pfam" id="PF05975">
    <property type="entry name" value="EcsB"/>
    <property type="match status" value="1"/>
</dbReference>
<dbReference type="InterPro" id="IPR010288">
    <property type="entry name" value="EcsB_ABC"/>
</dbReference>